<reference evidence="1" key="1">
    <citation type="journal article" date="2023" name="GigaByte">
        <title>Genome assembly of the bearded iris, Iris pallida Lam.</title>
        <authorList>
            <person name="Bruccoleri R.E."/>
            <person name="Oakeley E.J."/>
            <person name="Faust A.M.E."/>
            <person name="Altorfer M."/>
            <person name="Dessus-Babus S."/>
            <person name="Burckhardt D."/>
            <person name="Oertli M."/>
            <person name="Naumann U."/>
            <person name="Petersen F."/>
            <person name="Wong J."/>
        </authorList>
    </citation>
    <scope>NUCLEOTIDE SEQUENCE</scope>
    <source>
        <strain evidence="1">GSM-AAB239-AS_SAM_17_03QT</strain>
    </source>
</reference>
<dbReference type="AlphaFoldDB" id="A0AAX6DQ57"/>
<gene>
    <name evidence="1" type="ORF">M6B38_233835</name>
</gene>
<comment type="caution">
    <text evidence="1">The sequence shown here is derived from an EMBL/GenBank/DDBJ whole genome shotgun (WGS) entry which is preliminary data.</text>
</comment>
<dbReference type="EMBL" id="JANAVB010042619">
    <property type="protein sequence ID" value="KAJ6793836.1"/>
    <property type="molecule type" value="Genomic_DNA"/>
</dbReference>
<organism evidence="1 2">
    <name type="scientific">Iris pallida</name>
    <name type="common">Sweet iris</name>
    <dbReference type="NCBI Taxonomy" id="29817"/>
    <lineage>
        <taxon>Eukaryota</taxon>
        <taxon>Viridiplantae</taxon>
        <taxon>Streptophyta</taxon>
        <taxon>Embryophyta</taxon>
        <taxon>Tracheophyta</taxon>
        <taxon>Spermatophyta</taxon>
        <taxon>Magnoliopsida</taxon>
        <taxon>Liliopsida</taxon>
        <taxon>Asparagales</taxon>
        <taxon>Iridaceae</taxon>
        <taxon>Iridoideae</taxon>
        <taxon>Irideae</taxon>
        <taxon>Iris</taxon>
    </lineage>
</organism>
<proteinExistence type="predicted"/>
<name>A0AAX6DQ57_IRIPA</name>
<reference evidence="1" key="2">
    <citation type="submission" date="2023-04" db="EMBL/GenBank/DDBJ databases">
        <authorList>
            <person name="Bruccoleri R.E."/>
            <person name="Oakeley E.J."/>
            <person name="Faust A.-M."/>
            <person name="Dessus-Babus S."/>
            <person name="Altorfer M."/>
            <person name="Burckhardt D."/>
            <person name="Oertli M."/>
            <person name="Naumann U."/>
            <person name="Petersen F."/>
            <person name="Wong J."/>
        </authorList>
    </citation>
    <scope>NUCLEOTIDE SEQUENCE</scope>
    <source>
        <strain evidence="1">GSM-AAB239-AS_SAM_17_03QT</strain>
        <tissue evidence="1">Leaf</tissue>
    </source>
</reference>
<protein>
    <recommendedName>
        <fullName evidence="3">Ycf15</fullName>
    </recommendedName>
</protein>
<keyword evidence="2" id="KW-1185">Reference proteome</keyword>
<sequence length="26" mass="3290">MQKWDYLHFRRQGFTSPPISKICFRF</sequence>
<evidence type="ECO:0000313" key="2">
    <source>
        <dbReference type="Proteomes" id="UP001140949"/>
    </source>
</evidence>
<evidence type="ECO:0000313" key="1">
    <source>
        <dbReference type="EMBL" id="KAJ6793836.1"/>
    </source>
</evidence>
<evidence type="ECO:0008006" key="3">
    <source>
        <dbReference type="Google" id="ProtNLM"/>
    </source>
</evidence>
<accession>A0AAX6DQ57</accession>
<dbReference type="Proteomes" id="UP001140949">
    <property type="component" value="Unassembled WGS sequence"/>
</dbReference>